<comment type="caution">
    <text evidence="1">The sequence shown here is derived from an EMBL/GenBank/DDBJ whole genome shotgun (WGS) entry which is preliminary data.</text>
</comment>
<dbReference type="AlphaFoldDB" id="A0A5N4E8K0"/>
<accession>A0A5N4E8K0</accession>
<evidence type="ECO:0000313" key="2">
    <source>
        <dbReference type="Proteomes" id="UP000299084"/>
    </source>
</evidence>
<proteinExistence type="predicted"/>
<protein>
    <submittedName>
        <fullName evidence="1">Uncharacterized protein</fullName>
    </submittedName>
</protein>
<name>A0A5N4E8K0_CAMDR</name>
<keyword evidence="2" id="KW-1185">Reference proteome</keyword>
<dbReference type="Proteomes" id="UP000299084">
    <property type="component" value="Unassembled WGS sequence"/>
</dbReference>
<organism evidence="1 2">
    <name type="scientific">Camelus dromedarius</name>
    <name type="common">Dromedary</name>
    <name type="synonym">Arabian camel</name>
    <dbReference type="NCBI Taxonomy" id="9838"/>
    <lineage>
        <taxon>Eukaryota</taxon>
        <taxon>Metazoa</taxon>
        <taxon>Chordata</taxon>
        <taxon>Craniata</taxon>
        <taxon>Vertebrata</taxon>
        <taxon>Euteleostomi</taxon>
        <taxon>Mammalia</taxon>
        <taxon>Eutheria</taxon>
        <taxon>Laurasiatheria</taxon>
        <taxon>Artiodactyla</taxon>
        <taxon>Tylopoda</taxon>
        <taxon>Camelidae</taxon>
        <taxon>Camelus</taxon>
    </lineage>
</organism>
<reference evidence="1 2" key="1">
    <citation type="journal article" date="2019" name="Mol. Ecol. Resour.">
        <title>Improving Illumina assemblies with Hi-C and long reads: an example with the North African dromedary.</title>
        <authorList>
            <person name="Elbers J.P."/>
            <person name="Rogers M.F."/>
            <person name="Perelman P.L."/>
            <person name="Proskuryakova A.A."/>
            <person name="Serdyukova N.A."/>
            <person name="Johnson W.E."/>
            <person name="Horin P."/>
            <person name="Corander J."/>
            <person name="Murphy D."/>
            <person name="Burger P.A."/>
        </authorList>
    </citation>
    <scope>NUCLEOTIDE SEQUENCE [LARGE SCALE GENOMIC DNA]</scope>
    <source>
        <strain evidence="1">Drom800</strain>
        <tissue evidence="1">Blood</tissue>
    </source>
</reference>
<evidence type="ECO:0000313" key="1">
    <source>
        <dbReference type="EMBL" id="KAB1279833.1"/>
    </source>
</evidence>
<dbReference type="EMBL" id="JWIN03000004">
    <property type="protein sequence ID" value="KAB1279833.1"/>
    <property type="molecule type" value="Genomic_DNA"/>
</dbReference>
<sequence>MWTLHRPLFCGGGGGEFGEGEGCAMLETLVRVEPRDLASGLNVSEAEVGACLTQVLAEQHSPAV</sequence>
<gene>
    <name evidence="1" type="ORF">Cadr_000016239</name>
</gene>